<dbReference type="InterPro" id="IPR020610">
    <property type="entry name" value="Thiolase_AS"/>
</dbReference>
<dbReference type="GO" id="GO:0003985">
    <property type="term" value="F:acetyl-CoA C-acetyltransferase activity"/>
    <property type="evidence" value="ECO:0007669"/>
    <property type="project" value="UniProtKB-EC"/>
</dbReference>
<dbReference type="AlphaFoldDB" id="A0A484HJA0"/>
<dbReference type="Gene3D" id="3.40.47.10">
    <property type="match status" value="2"/>
</dbReference>
<evidence type="ECO:0000256" key="5">
    <source>
        <dbReference type="RuleBase" id="RU003557"/>
    </source>
</evidence>
<dbReference type="FunFam" id="3.40.47.10:FF:000010">
    <property type="entry name" value="Acetyl-CoA acetyltransferase (Thiolase)"/>
    <property type="match status" value="1"/>
</dbReference>
<reference evidence="8" key="1">
    <citation type="submission" date="2019-01" db="EMBL/GenBank/DDBJ databases">
        <authorList>
            <consortium name="Genoscope - CEA"/>
            <person name="William W."/>
        </authorList>
    </citation>
    <scope>NUCLEOTIDE SEQUENCE</scope>
    <source>
        <strain evidence="8">CR-1</strain>
    </source>
</reference>
<proteinExistence type="inferred from homology"/>
<dbReference type="InterPro" id="IPR020616">
    <property type="entry name" value="Thiolase_N"/>
</dbReference>
<evidence type="ECO:0000259" key="7">
    <source>
        <dbReference type="Pfam" id="PF02803"/>
    </source>
</evidence>
<keyword evidence="3 5" id="KW-0012">Acyltransferase</keyword>
<keyword evidence="2 5" id="KW-0808">Transferase</keyword>
<evidence type="ECO:0000256" key="4">
    <source>
        <dbReference type="PIRSR" id="PIRSR000429-1"/>
    </source>
</evidence>
<dbReference type="InterPro" id="IPR020613">
    <property type="entry name" value="Thiolase_CS"/>
</dbReference>
<dbReference type="SUPFAM" id="SSF53901">
    <property type="entry name" value="Thiolase-like"/>
    <property type="match status" value="2"/>
</dbReference>
<dbReference type="PROSITE" id="PS00098">
    <property type="entry name" value="THIOLASE_1"/>
    <property type="match status" value="1"/>
</dbReference>
<dbReference type="InterPro" id="IPR002155">
    <property type="entry name" value="Thiolase"/>
</dbReference>
<evidence type="ECO:0000256" key="1">
    <source>
        <dbReference type="ARBA" id="ARBA00010982"/>
    </source>
</evidence>
<name>A0A484HJA0_9BACT</name>
<feature type="domain" description="Thiolase N-terminal" evidence="6">
    <location>
        <begin position="14"/>
        <end position="271"/>
    </location>
</feature>
<evidence type="ECO:0000259" key="6">
    <source>
        <dbReference type="Pfam" id="PF00108"/>
    </source>
</evidence>
<dbReference type="InterPro" id="IPR020615">
    <property type="entry name" value="Thiolase_acyl_enz_int_AS"/>
</dbReference>
<dbReference type="PROSITE" id="PS00737">
    <property type="entry name" value="THIOLASE_2"/>
    <property type="match status" value="1"/>
</dbReference>
<protein>
    <submittedName>
        <fullName evidence="8">Acetyl-CoA acetyltransferase</fullName>
        <ecNumber evidence="8">2.3.1.9</ecNumber>
    </submittedName>
</protein>
<evidence type="ECO:0000313" key="8">
    <source>
        <dbReference type="EMBL" id="VEN72929.1"/>
    </source>
</evidence>
<dbReference type="PROSITE" id="PS00099">
    <property type="entry name" value="THIOLASE_3"/>
    <property type="match status" value="1"/>
</dbReference>
<dbReference type="Pfam" id="PF02803">
    <property type="entry name" value="Thiolase_C"/>
    <property type="match status" value="1"/>
</dbReference>
<feature type="active site" description="Proton acceptor" evidence="4">
    <location>
        <position position="357"/>
    </location>
</feature>
<dbReference type="PIRSF" id="PIRSF000429">
    <property type="entry name" value="Ac-CoA_Ac_transf"/>
    <property type="match status" value="1"/>
</dbReference>
<feature type="domain" description="Thiolase C-terminal" evidence="7">
    <location>
        <begin position="280"/>
        <end position="399"/>
    </location>
</feature>
<evidence type="ECO:0000256" key="2">
    <source>
        <dbReference type="ARBA" id="ARBA00022679"/>
    </source>
</evidence>
<dbReference type="PANTHER" id="PTHR18919:SF107">
    <property type="entry name" value="ACETYL-COA ACETYLTRANSFERASE, CYTOSOLIC"/>
    <property type="match status" value="1"/>
</dbReference>
<dbReference type="PANTHER" id="PTHR18919">
    <property type="entry name" value="ACETYL-COA C-ACYLTRANSFERASE"/>
    <property type="match status" value="1"/>
</dbReference>
<feature type="active site" description="Acyl-thioester intermediate" evidence="4">
    <location>
        <position position="97"/>
    </location>
</feature>
<comment type="similarity">
    <text evidence="1 5">Belongs to the thiolase-like superfamily. Thiolase family.</text>
</comment>
<evidence type="ECO:0000256" key="3">
    <source>
        <dbReference type="ARBA" id="ARBA00023315"/>
    </source>
</evidence>
<dbReference type="InterPro" id="IPR020617">
    <property type="entry name" value="Thiolase_C"/>
</dbReference>
<dbReference type="CDD" id="cd00751">
    <property type="entry name" value="thiolase"/>
    <property type="match status" value="1"/>
</dbReference>
<organism evidence="8">
    <name type="scientific">uncultured Desulfobacteraceae bacterium</name>
    <dbReference type="NCBI Taxonomy" id="218296"/>
    <lineage>
        <taxon>Bacteria</taxon>
        <taxon>Pseudomonadati</taxon>
        <taxon>Thermodesulfobacteriota</taxon>
        <taxon>Desulfobacteria</taxon>
        <taxon>Desulfobacterales</taxon>
        <taxon>Desulfobacteraceae</taxon>
        <taxon>environmental samples</taxon>
    </lineage>
</organism>
<dbReference type="EMBL" id="CAACVI010000001">
    <property type="protein sequence ID" value="VEN72929.1"/>
    <property type="molecule type" value="Genomic_DNA"/>
</dbReference>
<dbReference type="Pfam" id="PF00108">
    <property type="entry name" value="Thiolase_N"/>
    <property type="match status" value="1"/>
</dbReference>
<accession>A0A484HJA0</accession>
<feature type="active site" description="Proton acceptor" evidence="4">
    <location>
        <position position="387"/>
    </location>
</feature>
<dbReference type="EC" id="2.3.1.9" evidence="8"/>
<dbReference type="NCBIfam" id="TIGR01930">
    <property type="entry name" value="AcCoA-C-Actrans"/>
    <property type="match status" value="1"/>
</dbReference>
<gene>
    <name evidence="8" type="primary">yqeF</name>
    <name evidence="8" type="ORF">EPICR_10431</name>
</gene>
<dbReference type="InterPro" id="IPR016039">
    <property type="entry name" value="Thiolase-like"/>
</dbReference>
<sequence length="400" mass="42273">MKIMKGENDMKEAVIVSAVRTPLGSFNGSLSGVGATDLGARVIEEAVKRAGIEKKDVNEVIMGQVLPCGYGQNPAKQAAIKAGMPPEAECFTVNKVCGSALKTVMLAAQAIQLGDADVVVAGGMENMSMAPYYLEKARFGYRMGPGKLQDHMIHDGLWDIVNDFHMGVSNELCSEKYGISKKDQDLYAAESYKRTLDAIEKGKFKDEIVPVAIPSRKGDPVIFDTDECPRPTSYESLEKMKGAFKKGGVGTAGNASVISDGAAAVTVMSREKARELGCEIMATVGAQASSGIELKYVLVAPILAVPKCLKKEGIGKDDVDLFEINEAFSGSTAAVLKDLELDPSKVNVNGGSVAIGHPIGASGCRVLVTLIHEMIKQDKKTGLASLCLGGGEAVALVVKR</sequence>